<evidence type="ECO:0000256" key="1">
    <source>
        <dbReference type="SAM" id="Phobius"/>
    </source>
</evidence>
<protein>
    <submittedName>
        <fullName evidence="4">Peptidoglycan/LPS O-acetylase OafA/YrhL</fullName>
    </submittedName>
</protein>
<dbReference type="InterPro" id="IPR002656">
    <property type="entry name" value="Acyl_transf_3_dom"/>
</dbReference>
<comment type="caution">
    <text evidence="4">The sequence shown here is derived from an EMBL/GenBank/DDBJ whole genome shotgun (WGS) entry which is preliminary data.</text>
</comment>
<keyword evidence="1" id="KW-0472">Membrane</keyword>
<dbReference type="AlphaFoldDB" id="A0A4R7BUC3"/>
<dbReference type="GO" id="GO:0016747">
    <property type="term" value="F:acyltransferase activity, transferring groups other than amino-acyl groups"/>
    <property type="evidence" value="ECO:0007669"/>
    <property type="project" value="InterPro"/>
</dbReference>
<keyword evidence="5" id="KW-1185">Reference proteome</keyword>
<feature type="transmembrane region" description="Helical" evidence="1">
    <location>
        <begin position="228"/>
        <end position="248"/>
    </location>
</feature>
<feature type="transmembrane region" description="Helical" evidence="1">
    <location>
        <begin position="12"/>
        <end position="28"/>
    </location>
</feature>
<feature type="transmembrane region" description="Helical" evidence="1">
    <location>
        <begin position="356"/>
        <end position="375"/>
    </location>
</feature>
<dbReference type="InterPro" id="IPR050879">
    <property type="entry name" value="Acyltransferase_3"/>
</dbReference>
<dbReference type="PANTHER" id="PTHR23028:SF53">
    <property type="entry name" value="ACYL_TRANSF_3 DOMAIN-CONTAINING PROTEIN"/>
    <property type="match status" value="1"/>
</dbReference>
<evidence type="ECO:0000313" key="5">
    <source>
        <dbReference type="Proteomes" id="UP000295122"/>
    </source>
</evidence>
<dbReference type="PANTHER" id="PTHR23028">
    <property type="entry name" value="ACETYLTRANSFERASE"/>
    <property type="match status" value="1"/>
</dbReference>
<feature type="transmembrane region" description="Helical" evidence="1">
    <location>
        <begin position="298"/>
        <end position="315"/>
    </location>
</feature>
<dbReference type="RefSeq" id="WP_133772551.1">
    <property type="nucleotide sequence ID" value="NZ_SNZR01000014.1"/>
</dbReference>
<dbReference type="GO" id="GO:0016020">
    <property type="term" value="C:membrane"/>
    <property type="evidence" value="ECO:0007669"/>
    <property type="project" value="TreeGrafter"/>
</dbReference>
<accession>A0A4R7BUC3</accession>
<dbReference type="InterPro" id="IPR043968">
    <property type="entry name" value="SGNH"/>
</dbReference>
<feature type="transmembrane region" description="Helical" evidence="1">
    <location>
        <begin position="260"/>
        <end position="278"/>
    </location>
</feature>
<organism evidence="4 5">
    <name type="scientific">Enterovirga rhinocerotis</name>
    <dbReference type="NCBI Taxonomy" id="1339210"/>
    <lineage>
        <taxon>Bacteria</taxon>
        <taxon>Pseudomonadati</taxon>
        <taxon>Pseudomonadota</taxon>
        <taxon>Alphaproteobacteria</taxon>
        <taxon>Hyphomicrobiales</taxon>
        <taxon>Methylobacteriaceae</taxon>
        <taxon>Enterovirga</taxon>
    </lineage>
</organism>
<evidence type="ECO:0000259" key="2">
    <source>
        <dbReference type="Pfam" id="PF01757"/>
    </source>
</evidence>
<feature type="transmembrane region" description="Helical" evidence="1">
    <location>
        <begin position="75"/>
        <end position="94"/>
    </location>
</feature>
<feature type="transmembrane region" description="Helical" evidence="1">
    <location>
        <begin position="106"/>
        <end position="125"/>
    </location>
</feature>
<keyword evidence="1" id="KW-0812">Transmembrane</keyword>
<feature type="transmembrane region" description="Helical" evidence="1">
    <location>
        <begin position="34"/>
        <end position="54"/>
    </location>
</feature>
<keyword evidence="1" id="KW-1133">Transmembrane helix</keyword>
<dbReference type="Pfam" id="PF01757">
    <property type="entry name" value="Acyl_transf_3"/>
    <property type="match status" value="1"/>
</dbReference>
<dbReference type="EMBL" id="SNZR01000014">
    <property type="protein sequence ID" value="TDR89101.1"/>
    <property type="molecule type" value="Genomic_DNA"/>
</dbReference>
<feature type="transmembrane region" description="Helical" evidence="1">
    <location>
        <begin position="327"/>
        <end position="344"/>
    </location>
</feature>
<feature type="transmembrane region" description="Helical" evidence="1">
    <location>
        <begin position="137"/>
        <end position="160"/>
    </location>
</feature>
<dbReference type="Pfam" id="PF19040">
    <property type="entry name" value="SGNH"/>
    <property type="match status" value="1"/>
</dbReference>
<evidence type="ECO:0000259" key="3">
    <source>
        <dbReference type="Pfam" id="PF19040"/>
    </source>
</evidence>
<feature type="domain" description="Acyltransferase 3" evidence="2">
    <location>
        <begin position="9"/>
        <end position="341"/>
    </location>
</feature>
<reference evidence="4 5" key="1">
    <citation type="submission" date="2019-03" db="EMBL/GenBank/DDBJ databases">
        <title>Genomic Encyclopedia of Type Strains, Phase IV (KMG-IV): sequencing the most valuable type-strain genomes for metagenomic binning, comparative biology and taxonomic classification.</title>
        <authorList>
            <person name="Goeker M."/>
        </authorList>
    </citation>
    <scope>NUCLEOTIDE SEQUENCE [LARGE SCALE GENOMIC DNA]</scope>
    <source>
        <strain evidence="4 5">DSM 25903</strain>
    </source>
</reference>
<feature type="domain" description="SGNH" evidence="3">
    <location>
        <begin position="428"/>
        <end position="637"/>
    </location>
</feature>
<evidence type="ECO:0000313" key="4">
    <source>
        <dbReference type="EMBL" id="TDR89101.1"/>
    </source>
</evidence>
<feature type="transmembrane region" description="Helical" evidence="1">
    <location>
        <begin position="166"/>
        <end position="187"/>
    </location>
</feature>
<feature type="transmembrane region" description="Helical" evidence="1">
    <location>
        <begin position="199"/>
        <end position="216"/>
    </location>
</feature>
<gene>
    <name evidence="4" type="ORF">EV668_3586</name>
</gene>
<dbReference type="GO" id="GO:0009103">
    <property type="term" value="P:lipopolysaccharide biosynthetic process"/>
    <property type="evidence" value="ECO:0007669"/>
    <property type="project" value="TreeGrafter"/>
</dbReference>
<dbReference type="OrthoDB" id="9796461at2"/>
<proteinExistence type="predicted"/>
<sequence>MHGGRYRPDIDGLRALAVLAVVVFHFFGKPLRGGFVGVDVFFVISGYLITRIILGDLAAGSFTYRDFYGRRIRRILPALLVILAATAAAGWVLLRADEFAALGRHIAASALFVSNFLLWTEAGYFDAAAHTKPLLHLWSLAVEEQFYIVWPVILAAAWRWGGNHRLAIVAAIAAASFVACLVVTPLAPTTAFYWPMTRLWELALGGLLAHSVAIREGRPIEWRGRPPLSPDLLAAIGLGLIVIALVQFRPSSPFPGWRALLPAAGTACLIAAGPQTLINRFVLSNRLAVGIGLISYPLYLWHWPLISFAHVLAGYDESGTIAAGIRWSLLAASIALAWATYRFVERPIRRGFSFAPSVPILAAGLPVAFAFGMALDLGKGLPWRPADDNPKSRFLQHYIHLHRTGLAAQYRSECDFYDWTTQSRKPAIAPACTAHGPRGTWFLWGDSHAQSLSAGLRAIMPEGVALAQVATSGCRPSLDPLPEAAIGVLCDPANAYARDAIRRLRPDILFLARSQDHENQDWDAIARFAREAGVREVVLLGPLPQWHPSLPQVVVRRFWDVDRTDLRIPPAPAALATDRLLTERYGASPLLTYVSLTTPLCPDGRCQATVPVPGPYNLLAVDYGHLSPDGSLHVAKIAIAPALAGAAKRPVPPAQ</sequence>
<name>A0A4R7BUC3_9HYPH</name>
<dbReference type="Proteomes" id="UP000295122">
    <property type="component" value="Unassembled WGS sequence"/>
</dbReference>